<evidence type="ECO:0000259" key="1">
    <source>
        <dbReference type="Pfam" id="PF09995"/>
    </source>
</evidence>
<comment type="caution">
    <text evidence="2">The sequence shown here is derived from an EMBL/GenBank/DDBJ whole genome shotgun (WGS) entry which is preliminary data.</text>
</comment>
<keyword evidence="3" id="KW-1185">Reference proteome</keyword>
<dbReference type="InterPro" id="IPR018713">
    <property type="entry name" value="MPAB/Lcp_cat_dom"/>
</dbReference>
<reference evidence="2 3" key="1">
    <citation type="submission" date="2020-02" db="EMBL/GenBank/DDBJ databases">
        <title>Acidophilic actinobacteria isolated from forest soil.</title>
        <authorList>
            <person name="Golinska P."/>
        </authorList>
    </citation>
    <scope>NUCLEOTIDE SEQUENCE [LARGE SCALE GENOMIC DNA]</scope>
    <source>
        <strain evidence="2 3">NL8</strain>
    </source>
</reference>
<dbReference type="EMBL" id="JAAFYZ010000027">
    <property type="protein sequence ID" value="MBS2547367.1"/>
    <property type="molecule type" value="Genomic_DNA"/>
</dbReference>
<organism evidence="2 3">
    <name type="scientific">Catenulispora pinistramenti</name>
    <dbReference type="NCBI Taxonomy" id="2705254"/>
    <lineage>
        <taxon>Bacteria</taxon>
        <taxon>Bacillati</taxon>
        <taxon>Actinomycetota</taxon>
        <taxon>Actinomycetes</taxon>
        <taxon>Catenulisporales</taxon>
        <taxon>Catenulisporaceae</taxon>
        <taxon>Catenulispora</taxon>
    </lineage>
</organism>
<evidence type="ECO:0000313" key="2">
    <source>
        <dbReference type="EMBL" id="MBS2547367.1"/>
    </source>
</evidence>
<feature type="domain" description="ER-bound oxygenase mpaB/mpaB'/Rubber oxygenase catalytic" evidence="1">
    <location>
        <begin position="53"/>
        <end position="284"/>
    </location>
</feature>
<dbReference type="Pfam" id="PF09995">
    <property type="entry name" value="MPAB_Lcp_cat"/>
    <property type="match status" value="1"/>
</dbReference>
<dbReference type="PANTHER" id="PTHR36151">
    <property type="entry name" value="BLR2777 PROTEIN"/>
    <property type="match status" value="1"/>
</dbReference>
<dbReference type="RefSeq" id="WP_212008967.1">
    <property type="nucleotide sequence ID" value="NZ_JAAFYZ010000027.1"/>
</dbReference>
<sequence>MTARLSAPARGLKAYVRHEVNVSVHGTEGLRLRERYADPPGDPGLFGPDSVTWRVHSDSPGMLMGGFASLMLQSLHPLAMAGVDQHSDFRTDPLTRLNRTAAYVVTTTYGSRQVAEAAVAYVRDRVHPHIHGTAPDGRPYSAGDPHLLTWVHVAEVRCFLAGYERFGAPPLTASERDRYFREVAVPARLLGARDVPESASEVAQYLRDMQPELQATEAAIEGIHFIRNFGTNPRERAAVRVVMNGAAALLPGWARDPLRLGRSDAVRLLLDRPLAQAAGRTLRWAMQPSEIVGMAYARMGRTPPAPHSDWRVHAEASNF</sequence>
<name>A0ABS5KMW7_9ACTN</name>
<gene>
    <name evidence="2" type="ORF">KGQ19_10820</name>
</gene>
<dbReference type="Proteomes" id="UP000730482">
    <property type="component" value="Unassembled WGS sequence"/>
</dbReference>
<protein>
    <submittedName>
        <fullName evidence="2">DUF2236 domain-containing protein</fullName>
    </submittedName>
</protein>
<proteinExistence type="predicted"/>
<accession>A0ABS5KMW7</accession>
<evidence type="ECO:0000313" key="3">
    <source>
        <dbReference type="Proteomes" id="UP000730482"/>
    </source>
</evidence>
<dbReference type="PANTHER" id="PTHR36151:SF3">
    <property type="entry name" value="ER-BOUND OXYGENASE MPAB_MPAB'_RUBBER OXYGENASE CATALYTIC DOMAIN-CONTAINING PROTEIN"/>
    <property type="match status" value="1"/>
</dbReference>